<evidence type="ECO:0000259" key="3">
    <source>
        <dbReference type="PROSITE" id="PS51406"/>
    </source>
</evidence>
<organism evidence="4 5">
    <name type="scientific">Owenia fusiformis</name>
    <name type="common">Polychaete worm</name>
    <dbReference type="NCBI Taxonomy" id="6347"/>
    <lineage>
        <taxon>Eukaryota</taxon>
        <taxon>Metazoa</taxon>
        <taxon>Spiralia</taxon>
        <taxon>Lophotrochozoa</taxon>
        <taxon>Annelida</taxon>
        <taxon>Polychaeta</taxon>
        <taxon>Sedentaria</taxon>
        <taxon>Canalipalpata</taxon>
        <taxon>Sabellida</taxon>
        <taxon>Oweniida</taxon>
        <taxon>Oweniidae</taxon>
        <taxon>Owenia</taxon>
    </lineage>
</organism>
<feature type="non-terminal residue" evidence="4">
    <location>
        <position position="1"/>
    </location>
</feature>
<dbReference type="GO" id="GO:0005615">
    <property type="term" value="C:extracellular space"/>
    <property type="evidence" value="ECO:0007669"/>
    <property type="project" value="TreeGrafter"/>
</dbReference>
<gene>
    <name evidence="4" type="ORF">OFUS_LOCUS25902</name>
</gene>
<dbReference type="InterPro" id="IPR014716">
    <property type="entry name" value="Fibrinogen_a/b/g_C_1"/>
</dbReference>
<dbReference type="AlphaFoldDB" id="A0A8S4QDI3"/>
<dbReference type="InterPro" id="IPR050373">
    <property type="entry name" value="Fibrinogen_C-term_domain"/>
</dbReference>
<dbReference type="InterPro" id="IPR036056">
    <property type="entry name" value="Fibrinogen-like_C"/>
</dbReference>
<feature type="transmembrane region" description="Helical" evidence="2">
    <location>
        <begin position="486"/>
        <end position="511"/>
    </location>
</feature>
<keyword evidence="2" id="KW-0472">Membrane</keyword>
<feature type="region of interest" description="Disordered" evidence="1">
    <location>
        <begin position="226"/>
        <end position="245"/>
    </location>
</feature>
<dbReference type="OrthoDB" id="10255512at2759"/>
<keyword evidence="2" id="KW-1133">Transmembrane helix</keyword>
<evidence type="ECO:0000256" key="1">
    <source>
        <dbReference type="SAM" id="MobiDB-lite"/>
    </source>
</evidence>
<evidence type="ECO:0000313" key="5">
    <source>
        <dbReference type="Proteomes" id="UP000749559"/>
    </source>
</evidence>
<dbReference type="InterPro" id="IPR002181">
    <property type="entry name" value="Fibrinogen_a/b/g_C_dom"/>
</dbReference>
<keyword evidence="2" id="KW-0812">Transmembrane</keyword>
<sequence length="513" mass="56767">INMQCSIAYGWAILYLGCLIAVESKGKKPSGGGGQGTGQVIKDEFGNLEEAMQLLIEKLKTDLKEDSASIRDEVSNLRDDVSNLRDGVSTLQDDLSTLRDGESGNIASIREELLNLRMGESDVRDNLVELKESMVEIKKQLSELSNDNTEKDDTGDIKTNVPLLDSEVCNKSSTMFQEIKDQLKGCQKNELTTESRFNVPASSEVCNKSSRMFEAIQEQLKNFRRPETTENNKANGKFNESTSGTESLKEDLEMMIREQMKKLVETCKTGSDDQTYSELPNNVTFPVGEDCNGHSDGVHVITTRSGKRFLARCESGWLILAHRYDGSVDFNLGWAAYKLGFGDIMKEHFIGMDNIVAVLQQKRYKAKFDLTTWENETRYAEYRTFDINDEKDKYRLNIDGYSGTAGDPMLHANHDQFSTKDSDNDVDSRHCAVVFQGPYWYGSGCDGALGSVFVRIGVLGICVLEIGVLGICVLEIGVLGICVLEIGVLGICVLEIGVLGICVLEIGVLGMCS</sequence>
<evidence type="ECO:0000313" key="4">
    <source>
        <dbReference type="EMBL" id="CAH1802192.1"/>
    </source>
</evidence>
<dbReference type="PROSITE" id="PS51406">
    <property type="entry name" value="FIBRINOGEN_C_2"/>
    <property type="match status" value="1"/>
</dbReference>
<feature type="compositionally biased region" description="Polar residues" evidence="1">
    <location>
        <begin position="231"/>
        <end position="245"/>
    </location>
</feature>
<evidence type="ECO:0000256" key="2">
    <source>
        <dbReference type="SAM" id="Phobius"/>
    </source>
</evidence>
<dbReference type="SUPFAM" id="SSF56496">
    <property type="entry name" value="Fibrinogen C-terminal domain-like"/>
    <property type="match status" value="1"/>
</dbReference>
<accession>A0A8S4QDI3</accession>
<dbReference type="SMART" id="SM00186">
    <property type="entry name" value="FBG"/>
    <property type="match status" value="1"/>
</dbReference>
<dbReference type="Gene3D" id="1.20.5.170">
    <property type="match status" value="1"/>
</dbReference>
<proteinExistence type="predicted"/>
<dbReference type="EMBL" id="CAIIXF020000012">
    <property type="protein sequence ID" value="CAH1802192.1"/>
    <property type="molecule type" value="Genomic_DNA"/>
</dbReference>
<dbReference type="Pfam" id="PF00147">
    <property type="entry name" value="Fibrinogen_C"/>
    <property type="match status" value="1"/>
</dbReference>
<dbReference type="Gene3D" id="3.90.215.10">
    <property type="entry name" value="Gamma Fibrinogen, chain A, domain 1"/>
    <property type="match status" value="1"/>
</dbReference>
<comment type="caution">
    <text evidence="4">The sequence shown here is derived from an EMBL/GenBank/DDBJ whole genome shotgun (WGS) entry which is preliminary data.</text>
</comment>
<protein>
    <recommendedName>
        <fullName evidence="3">Fibrinogen C-terminal domain-containing protein</fullName>
    </recommendedName>
</protein>
<dbReference type="PANTHER" id="PTHR19143">
    <property type="entry name" value="FIBRINOGEN/TENASCIN/ANGIOPOEITIN"/>
    <property type="match status" value="1"/>
</dbReference>
<dbReference type="Proteomes" id="UP000749559">
    <property type="component" value="Unassembled WGS sequence"/>
</dbReference>
<feature type="transmembrane region" description="Helical" evidence="2">
    <location>
        <begin position="452"/>
        <end position="474"/>
    </location>
</feature>
<name>A0A8S4QDI3_OWEFU</name>
<reference evidence="4" key="1">
    <citation type="submission" date="2022-03" db="EMBL/GenBank/DDBJ databases">
        <authorList>
            <person name="Martin C."/>
        </authorList>
    </citation>
    <scope>NUCLEOTIDE SEQUENCE</scope>
</reference>
<feature type="domain" description="Fibrinogen C-terminal" evidence="3">
    <location>
        <begin position="282"/>
        <end position="445"/>
    </location>
</feature>
<keyword evidence="5" id="KW-1185">Reference proteome</keyword>